<evidence type="ECO:0000259" key="11">
    <source>
        <dbReference type="Pfam" id="PF00108"/>
    </source>
</evidence>
<dbReference type="Pfam" id="PF02803">
    <property type="entry name" value="Thiolase_C"/>
    <property type="match status" value="1"/>
</dbReference>
<comment type="similarity">
    <text evidence="1 10">Belongs to the thiolase-like superfamily. Thiolase family.</text>
</comment>
<dbReference type="RefSeq" id="WP_074538587.1">
    <property type="nucleotide sequence ID" value="NZ_FNBD01000007.1"/>
</dbReference>
<dbReference type="InterPro" id="IPR020617">
    <property type="entry name" value="Thiolase_C"/>
</dbReference>
<evidence type="ECO:0000256" key="1">
    <source>
        <dbReference type="ARBA" id="ARBA00010982"/>
    </source>
</evidence>
<sequence>MKKVVIVSAVRTPIGSFMGSLSTVSAPKLGATAIKGALDKIKLDASLVEEVIMGNVVSAGTGQAPARQAAIYAGIPNTVPCTTINKVCASGMKAVMQAAQAIALGDASIVVAGGMENMSLIPHYVHMRNGQKFGPTTLVDGMQKDGLVDAYDENAMGVCADACATKYEFSREDQDNYAIQSYNRSSEAWEKGNFNNEIVPVEVPQRRGEPTIVHQDEEYKNVRMDKIPSLRPAFTKDGTVTAANASTINDGAAALILMSEEKAKELNLTPLATIIGYADAAHEPEWFTTAPAKALPKALDKANITIKDVDYFEFNEAFSVVGLANMKLLGLTDKNVNVNGGAVSLGHPLGCSGARILVTLINVLEQQNGTTGAAAICNGGGGASAIVIKRN</sequence>
<dbReference type="InterPro" id="IPR016039">
    <property type="entry name" value="Thiolase-like"/>
</dbReference>
<keyword evidence="5" id="KW-0479">Metal-binding</keyword>
<dbReference type="GO" id="GO:0046872">
    <property type="term" value="F:metal ion binding"/>
    <property type="evidence" value="ECO:0007669"/>
    <property type="project" value="UniProtKB-KW"/>
</dbReference>
<proteinExistence type="inferred from homology"/>
<evidence type="ECO:0000259" key="12">
    <source>
        <dbReference type="Pfam" id="PF02803"/>
    </source>
</evidence>
<feature type="active site" description="Proton acceptor" evidence="9">
    <location>
        <position position="377"/>
    </location>
</feature>
<feature type="domain" description="Thiolase C-terminal" evidence="12">
    <location>
        <begin position="268"/>
        <end position="390"/>
    </location>
</feature>
<evidence type="ECO:0000256" key="2">
    <source>
        <dbReference type="ARBA" id="ARBA00011881"/>
    </source>
</evidence>
<keyword evidence="7" id="KW-0630">Potassium</keyword>
<reference evidence="14" key="1">
    <citation type="submission" date="2016-10" db="EMBL/GenBank/DDBJ databases">
        <authorList>
            <person name="Varghese N."/>
            <person name="Submissions S."/>
        </authorList>
    </citation>
    <scope>NUCLEOTIDE SEQUENCE [LARGE SCALE GENOMIC DNA]</scope>
    <source>
        <strain evidence="14">DSM 24729</strain>
    </source>
</reference>
<evidence type="ECO:0000256" key="10">
    <source>
        <dbReference type="RuleBase" id="RU003557"/>
    </source>
</evidence>
<protein>
    <recommendedName>
        <fullName evidence="3">acetyl-CoA C-acetyltransferase</fullName>
        <ecNumber evidence="3">2.3.1.9</ecNumber>
    </recommendedName>
</protein>
<keyword evidence="4 10" id="KW-0808">Transferase</keyword>
<dbReference type="FunFam" id="3.40.47.10:FF:000007">
    <property type="entry name" value="acetyl-CoA acetyltransferase, mitochondrial"/>
    <property type="match status" value="1"/>
</dbReference>
<evidence type="ECO:0000256" key="6">
    <source>
        <dbReference type="ARBA" id="ARBA00022946"/>
    </source>
</evidence>
<dbReference type="Gene3D" id="3.40.47.10">
    <property type="match status" value="1"/>
</dbReference>
<keyword evidence="14" id="KW-1185">Reference proteome</keyword>
<dbReference type="PANTHER" id="PTHR18919">
    <property type="entry name" value="ACETYL-COA C-ACYLTRANSFERASE"/>
    <property type="match status" value="1"/>
</dbReference>
<organism evidence="13 14">
    <name type="scientific">Cellulophaga baltica</name>
    <dbReference type="NCBI Taxonomy" id="76594"/>
    <lineage>
        <taxon>Bacteria</taxon>
        <taxon>Pseudomonadati</taxon>
        <taxon>Bacteroidota</taxon>
        <taxon>Flavobacteriia</taxon>
        <taxon>Flavobacteriales</taxon>
        <taxon>Flavobacteriaceae</taxon>
        <taxon>Cellulophaga</taxon>
    </lineage>
</organism>
<evidence type="ECO:0000256" key="8">
    <source>
        <dbReference type="ARBA" id="ARBA00023315"/>
    </source>
</evidence>
<evidence type="ECO:0000256" key="4">
    <source>
        <dbReference type="ARBA" id="ARBA00022679"/>
    </source>
</evidence>
<accession>A0A1G7I2P8</accession>
<name>A0A1G7I2P8_9FLAO</name>
<feature type="domain" description="Thiolase N-terminal" evidence="11">
    <location>
        <begin position="4"/>
        <end position="261"/>
    </location>
</feature>
<dbReference type="CDD" id="cd00751">
    <property type="entry name" value="thiolase"/>
    <property type="match status" value="1"/>
</dbReference>
<dbReference type="PANTHER" id="PTHR18919:SF156">
    <property type="entry name" value="ACETYL-COA ACETYLTRANSFERASE, MITOCHONDRIAL"/>
    <property type="match status" value="1"/>
</dbReference>
<evidence type="ECO:0000313" key="14">
    <source>
        <dbReference type="Proteomes" id="UP000182114"/>
    </source>
</evidence>
<dbReference type="EMBL" id="FNBD01000007">
    <property type="protein sequence ID" value="SDF06746.1"/>
    <property type="molecule type" value="Genomic_DNA"/>
</dbReference>
<dbReference type="PROSITE" id="PS00099">
    <property type="entry name" value="THIOLASE_3"/>
    <property type="match status" value="1"/>
</dbReference>
<dbReference type="PROSITE" id="PS00737">
    <property type="entry name" value="THIOLASE_2"/>
    <property type="match status" value="1"/>
</dbReference>
<dbReference type="eggNOG" id="COG0183">
    <property type="taxonomic scope" value="Bacteria"/>
</dbReference>
<dbReference type="PROSITE" id="PS00098">
    <property type="entry name" value="THIOLASE_1"/>
    <property type="match status" value="1"/>
</dbReference>
<dbReference type="InterPro" id="IPR020613">
    <property type="entry name" value="Thiolase_CS"/>
</dbReference>
<dbReference type="InterPro" id="IPR020610">
    <property type="entry name" value="Thiolase_AS"/>
</dbReference>
<keyword evidence="8 10" id="KW-0012">Acyltransferase</keyword>
<dbReference type="InterPro" id="IPR002155">
    <property type="entry name" value="Thiolase"/>
</dbReference>
<comment type="subunit">
    <text evidence="2">Homotetramer.</text>
</comment>
<dbReference type="PIRSF" id="PIRSF000429">
    <property type="entry name" value="Ac-CoA_Ac_transf"/>
    <property type="match status" value="1"/>
</dbReference>
<dbReference type="EC" id="2.3.1.9" evidence="3"/>
<keyword evidence="6" id="KW-0809">Transit peptide</keyword>
<evidence type="ECO:0000256" key="9">
    <source>
        <dbReference type="PIRSR" id="PIRSR000429-1"/>
    </source>
</evidence>
<evidence type="ECO:0000313" key="13">
    <source>
        <dbReference type="EMBL" id="SDF06746.1"/>
    </source>
</evidence>
<dbReference type="GO" id="GO:0006635">
    <property type="term" value="P:fatty acid beta-oxidation"/>
    <property type="evidence" value="ECO:0007669"/>
    <property type="project" value="TreeGrafter"/>
</dbReference>
<evidence type="ECO:0000256" key="7">
    <source>
        <dbReference type="ARBA" id="ARBA00022958"/>
    </source>
</evidence>
<feature type="active site" description="Proton acceptor" evidence="9">
    <location>
        <position position="347"/>
    </location>
</feature>
<dbReference type="InterPro" id="IPR020615">
    <property type="entry name" value="Thiolase_acyl_enz_int_AS"/>
</dbReference>
<dbReference type="Pfam" id="PF00108">
    <property type="entry name" value="Thiolase_N"/>
    <property type="match status" value="1"/>
</dbReference>
<dbReference type="GO" id="GO:0003985">
    <property type="term" value="F:acetyl-CoA C-acetyltransferase activity"/>
    <property type="evidence" value="ECO:0007669"/>
    <property type="project" value="UniProtKB-EC"/>
</dbReference>
<gene>
    <name evidence="13" type="ORF">SAMN04487992_1074</name>
</gene>
<dbReference type="SUPFAM" id="SSF53901">
    <property type="entry name" value="Thiolase-like"/>
    <property type="match status" value="2"/>
</dbReference>
<dbReference type="AlphaFoldDB" id="A0A1G7I2P8"/>
<dbReference type="Proteomes" id="UP000182114">
    <property type="component" value="Unassembled WGS sequence"/>
</dbReference>
<dbReference type="NCBIfam" id="TIGR01930">
    <property type="entry name" value="AcCoA-C-Actrans"/>
    <property type="match status" value="1"/>
</dbReference>
<evidence type="ECO:0000256" key="3">
    <source>
        <dbReference type="ARBA" id="ARBA00012705"/>
    </source>
</evidence>
<feature type="active site" description="Acyl-thioester intermediate" evidence="9">
    <location>
        <position position="88"/>
    </location>
</feature>
<evidence type="ECO:0000256" key="5">
    <source>
        <dbReference type="ARBA" id="ARBA00022723"/>
    </source>
</evidence>
<dbReference type="InterPro" id="IPR020616">
    <property type="entry name" value="Thiolase_N"/>
</dbReference>